<dbReference type="NCBIfam" id="TIGR03382">
    <property type="entry name" value="GC_trans_RRR"/>
    <property type="match status" value="1"/>
</dbReference>
<keyword evidence="1" id="KW-1133">Transmembrane helix</keyword>
<protein>
    <submittedName>
        <fullName evidence="2">Uncharacterized protein</fullName>
    </submittedName>
</protein>
<evidence type="ECO:0000313" key="2">
    <source>
        <dbReference type="EMBL" id="TET44669.1"/>
    </source>
</evidence>
<accession>A0A523UQH4</accession>
<evidence type="ECO:0000313" key="3">
    <source>
        <dbReference type="Proteomes" id="UP000315525"/>
    </source>
</evidence>
<dbReference type="InterPro" id="IPR017756">
    <property type="entry name" value="TM_Gly-Cys-Arg_CS"/>
</dbReference>
<sequence>MLVPDCFRTASFAMTFLLLAFVWLSQRRRRSFFAAV</sequence>
<name>A0A523UQH4_UNCT6</name>
<proteinExistence type="predicted"/>
<keyword evidence="1" id="KW-0812">Transmembrane</keyword>
<dbReference type="AlphaFoldDB" id="A0A523UQH4"/>
<feature type="transmembrane region" description="Helical" evidence="1">
    <location>
        <begin position="6"/>
        <end position="24"/>
    </location>
</feature>
<dbReference type="EMBL" id="SOJN01000115">
    <property type="protein sequence ID" value="TET44669.1"/>
    <property type="molecule type" value="Genomic_DNA"/>
</dbReference>
<keyword evidence="1" id="KW-0472">Membrane</keyword>
<reference evidence="2 3" key="1">
    <citation type="submission" date="2019-03" db="EMBL/GenBank/DDBJ databases">
        <title>Metabolic potential of uncultured bacteria and archaea associated with petroleum seepage in deep-sea sediments.</title>
        <authorList>
            <person name="Dong X."/>
            <person name="Hubert C."/>
        </authorList>
    </citation>
    <scope>NUCLEOTIDE SEQUENCE [LARGE SCALE GENOMIC DNA]</scope>
    <source>
        <strain evidence="2">E44_bin18</strain>
    </source>
</reference>
<comment type="caution">
    <text evidence="2">The sequence shown here is derived from an EMBL/GenBank/DDBJ whole genome shotgun (WGS) entry which is preliminary data.</text>
</comment>
<gene>
    <name evidence="2" type="ORF">E3J62_09695</name>
</gene>
<organism evidence="2 3">
    <name type="scientific">candidate division TA06 bacterium</name>
    <dbReference type="NCBI Taxonomy" id="2250710"/>
    <lineage>
        <taxon>Bacteria</taxon>
        <taxon>Bacteria division TA06</taxon>
    </lineage>
</organism>
<dbReference type="Proteomes" id="UP000315525">
    <property type="component" value="Unassembled WGS sequence"/>
</dbReference>
<evidence type="ECO:0000256" key="1">
    <source>
        <dbReference type="SAM" id="Phobius"/>
    </source>
</evidence>